<dbReference type="Gene3D" id="3.40.390.10">
    <property type="entry name" value="Collagenase (Catalytic Domain)"/>
    <property type="match status" value="1"/>
</dbReference>
<keyword evidence="2 10" id="KW-0812">Transmembrane</keyword>
<evidence type="ECO:0000313" key="11">
    <source>
        <dbReference type="EMBL" id="CAF2815952.1"/>
    </source>
</evidence>
<dbReference type="FunFam" id="4.10.70.10:FF:000001">
    <property type="entry name" value="Disintegrin and metalloproteinase domain-containing protein 22"/>
    <property type="match status" value="1"/>
</dbReference>
<dbReference type="PROSITE" id="PS00427">
    <property type="entry name" value="DISINTEGRIN_1"/>
    <property type="match status" value="1"/>
</dbReference>
<dbReference type="Pfam" id="PF00200">
    <property type="entry name" value="Disintegrin"/>
    <property type="match status" value="1"/>
</dbReference>
<dbReference type="SUPFAM" id="SSF55486">
    <property type="entry name" value="Metalloproteases ('zincins'), catalytic domain"/>
    <property type="match status" value="1"/>
</dbReference>
<dbReference type="GO" id="GO:0016020">
    <property type="term" value="C:membrane"/>
    <property type="evidence" value="ECO:0007669"/>
    <property type="project" value="UniProtKB-SubCell"/>
</dbReference>
<evidence type="ECO:0000256" key="6">
    <source>
        <dbReference type="PROSITE-ProRule" id="PRU00068"/>
    </source>
</evidence>
<sequence length="1223" mass="135459">MSFSSEDSSNDLRDNVDYDWILDDETPRDEVERLLRDYEENRELVRNLGSRYYQVVYPIQMRNRGTYGVSTREIDIGYNNYGINKHSGEQKQHFRQTSLLIKAFQHKFRLDLTLNTRLLAPNMKQKEYMKDGAVSLSPQDVEHCYYHGTVKDFQGSDFIPGSMAALQTCNGVSGIVHLGNETFVIHPFYGGDLSSKHPHVIYEYNDRMPQGCAIGQSGTPLRSKRNIFSKENTTNNKFKRDIRNVAKFIETALVLDKAMFDKRPQSKRRDVIHDAIQVANIADLYFRNSLKSRLSIVYIESWQDTNQAAGFGRIRDINTALETFGSYVDKKLFQIDRDTTQLLTGQTYLHGRSTVATIGTICATKALGISVDINVFEPHILAANLAHAIGHNLGLHHDMELSGDPHGDCHCEHWHGCIMRPSVIGEEGIQPYRFSICSSNSFQSRLAKGAVRCLLNKPNQIQGFNSCGNGIVDDGETCDCGSPKSCRDQDPCCDPFTCQLKREAQCSSGPCCNEKCQLQPRGYPCRTANNECDLTEVCSGDTGSCPQDMFIANAVGSAEGNCGKDKYTGELKPCSEDNYNCGTLHCSQGSSKPLLKLLASEFTTHQKQERDVGMVEDGSKCGEDKICLNQTYHGTCSNINTCVCDNGYTGSDCSLSTRPFIPIFETTQSPGSRMSTPLFIDSGSTPSNTYILKESDSDTIIMVIFLVAAVGGVFILFALMALCYRRKSALPIYDPPYMKRRMMKGYSHPNSPHPSQHITPDHTFDDASKLGIGPLGAQHSSYGNNTTGIPSYRSIEEHSLQQLKRMGNHGSGHHIGSTSMLPDGAYTSEKGILKKSYPLDLEDHHVNTGSARCLDALSSSSANQLMDSEVERTLKSLNGYHEGIIEALRTASSHRGSNASSSGGCPAPPPPPGSSSLGAHRSSAASLSEELRKQLINEGYVLDYGNNAPPNSSGNTTGGVLQDFANAMKAAASASNNLPPPSQNKDLIRQLEHSSRHMSPSSGSEDLRVQESESERHFRQIASNNGNNSSQYLQHRHNNESQTHVRILEDPAFTPAIYIPPTSSNKRIHPTTPSSSQTIPTSKLDQPYNRDSRMCHRIEEDEVRISDLVLTPASTEMDSDDYAHHLRSTFLLQRSSCEDPEKPTKEEEEQDLSDDLDSIRSPFYKQRIPLTYPISPNHSEDESSFHEEVGGGTSHDDSEQEDGQRSFYGHHISATSPAAEYKH</sequence>
<evidence type="ECO:0000256" key="9">
    <source>
        <dbReference type="SAM" id="MobiDB-lite"/>
    </source>
</evidence>
<organism evidence="11 12">
    <name type="scientific">Lepeophtheirus salmonis</name>
    <name type="common">Salmon louse</name>
    <name type="synonym">Caligus salmonis</name>
    <dbReference type="NCBI Taxonomy" id="72036"/>
    <lineage>
        <taxon>Eukaryota</taxon>
        <taxon>Metazoa</taxon>
        <taxon>Ecdysozoa</taxon>
        <taxon>Arthropoda</taxon>
        <taxon>Crustacea</taxon>
        <taxon>Multicrustacea</taxon>
        <taxon>Hexanauplia</taxon>
        <taxon>Copepoda</taxon>
        <taxon>Siphonostomatoida</taxon>
        <taxon>Caligidae</taxon>
        <taxon>Lepeophtheirus</taxon>
    </lineage>
</organism>
<evidence type="ECO:0000313" key="12">
    <source>
        <dbReference type="Proteomes" id="UP000675881"/>
    </source>
</evidence>
<dbReference type="GO" id="GO:0004222">
    <property type="term" value="F:metalloendopeptidase activity"/>
    <property type="evidence" value="ECO:0007669"/>
    <property type="project" value="InterPro"/>
</dbReference>
<dbReference type="InterPro" id="IPR001762">
    <property type="entry name" value="Disintegrin_dom"/>
</dbReference>
<dbReference type="SMART" id="SM00050">
    <property type="entry name" value="DISIN"/>
    <property type="match status" value="1"/>
</dbReference>
<dbReference type="InterPro" id="IPR002870">
    <property type="entry name" value="Peptidase_M12B_N"/>
</dbReference>
<proteinExistence type="predicted"/>
<dbReference type="PROSITE" id="PS50026">
    <property type="entry name" value="EGF_3"/>
    <property type="match status" value="1"/>
</dbReference>
<dbReference type="Gene3D" id="4.10.70.10">
    <property type="entry name" value="Disintegrin domain"/>
    <property type="match status" value="1"/>
</dbReference>
<dbReference type="CDD" id="cd04269">
    <property type="entry name" value="ZnMc_adamalysin_II_like"/>
    <property type="match status" value="1"/>
</dbReference>
<protein>
    <submittedName>
        <fullName evidence="11">(salmon louse) hypothetical protein</fullName>
    </submittedName>
</protein>
<keyword evidence="12" id="KW-1185">Reference proteome</keyword>
<feature type="region of interest" description="Disordered" evidence="9">
    <location>
        <begin position="891"/>
        <end position="928"/>
    </location>
</feature>
<feature type="binding site" evidence="8">
    <location>
        <position position="397"/>
    </location>
    <ligand>
        <name>Zn(2+)</name>
        <dbReference type="ChEBI" id="CHEBI:29105"/>
        <note>catalytic</note>
    </ligand>
</feature>
<feature type="disulfide bond" evidence="7">
    <location>
        <begin position="644"/>
        <end position="653"/>
    </location>
</feature>
<dbReference type="EMBL" id="HG994591">
    <property type="protein sequence ID" value="CAF2815952.1"/>
    <property type="molecule type" value="Genomic_DNA"/>
</dbReference>
<evidence type="ECO:0000256" key="10">
    <source>
        <dbReference type="SAM" id="Phobius"/>
    </source>
</evidence>
<feature type="compositionally biased region" description="Acidic residues" evidence="9">
    <location>
        <begin position="1146"/>
        <end position="1156"/>
    </location>
</feature>
<evidence type="ECO:0000256" key="2">
    <source>
        <dbReference type="ARBA" id="ARBA00022692"/>
    </source>
</evidence>
<feature type="compositionally biased region" description="Basic and acidic residues" evidence="9">
    <location>
        <begin position="1136"/>
        <end position="1145"/>
    </location>
</feature>
<keyword evidence="7" id="KW-0245">EGF-like domain</keyword>
<dbReference type="PROSITE" id="PS00022">
    <property type="entry name" value="EGF_1"/>
    <property type="match status" value="1"/>
</dbReference>
<dbReference type="PROSITE" id="PS50214">
    <property type="entry name" value="DISINTEGRIN_2"/>
    <property type="match status" value="1"/>
</dbReference>
<evidence type="ECO:0000256" key="4">
    <source>
        <dbReference type="ARBA" id="ARBA00023136"/>
    </source>
</evidence>
<feature type="region of interest" description="Disordered" evidence="9">
    <location>
        <begin position="1056"/>
        <end position="1089"/>
    </location>
</feature>
<dbReference type="Proteomes" id="UP000675881">
    <property type="component" value="Chromosome 12"/>
</dbReference>
<dbReference type="Pfam" id="PF01562">
    <property type="entry name" value="Pep_M12B_propep"/>
    <property type="match status" value="1"/>
</dbReference>
<keyword evidence="3 10" id="KW-1133">Transmembrane helix</keyword>
<evidence type="ECO:0000256" key="1">
    <source>
        <dbReference type="ARBA" id="ARBA00004479"/>
    </source>
</evidence>
<dbReference type="InterPro" id="IPR024079">
    <property type="entry name" value="MetalloPept_cat_dom_sf"/>
</dbReference>
<dbReference type="SUPFAM" id="SSF57552">
    <property type="entry name" value="Blood coagulation inhibitor (disintegrin)"/>
    <property type="match status" value="1"/>
</dbReference>
<dbReference type="Pfam" id="PF01421">
    <property type="entry name" value="Reprolysin"/>
    <property type="match status" value="1"/>
</dbReference>
<dbReference type="OrthoDB" id="5951731at2759"/>
<feature type="binding site" evidence="8">
    <location>
        <position position="387"/>
    </location>
    <ligand>
        <name>Zn(2+)</name>
        <dbReference type="ChEBI" id="CHEBI:29105"/>
        <note>catalytic</note>
    </ligand>
</feature>
<gene>
    <name evidence="11" type="ORF">LSAA_3589</name>
</gene>
<feature type="compositionally biased region" description="Low complexity" evidence="9">
    <location>
        <begin position="1070"/>
        <end position="1082"/>
    </location>
</feature>
<evidence type="ECO:0000256" key="5">
    <source>
        <dbReference type="ARBA" id="ARBA00023157"/>
    </source>
</evidence>
<accession>A0A7R8H1P8</accession>
<keyword evidence="8" id="KW-0862">Zinc</keyword>
<comment type="subcellular location">
    <subcellularLocation>
        <location evidence="1">Membrane</location>
        <topology evidence="1">Single-pass type I membrane protein</topology>
    </subcellularLocation>
</comment>
<feature type="transmembrane region" description="Helical" evidence="10">
    <location>
        <begin position="700"/>
        <end position="724"/>
    </location>
</feature>
<feature type="compositionally biased region" description="Basic and acidic residues" evidence="9">
    <location>
        <begin position="1005"/>
        <end position="1017"/>
    </location>
</feature>
<dbReference type="InterPro" id="IPR001590">
    <property type="entry name" value="Peptidase_M12B"/>
</dbReference>
<keyword evidence="8" id="KW-0479">Metal-binding</keyword>
<dbReference type="AlphaFoldDB" id="A0A7R8H1P8"/>
<feature type="compositionally biased region" description="Low complexity" evidence="9">
    <location>
        <begin position="893"/>
        <end position="905"/>
    </location>
</feature>
<dbReference type="InterPro" id="IPR000742">
    <property type="entry name" value="EGF"/>
</dbReference>
<reference evidence="11" key="1">
    <citation type="submission" date="2021-02" db="EMBL/GenBank/DDBJ databases">
        <authorList>
            <person name="Bekaert M."/>
        </authorList>
    </citation>
    <scope>NUCLEOTIDE SEQUENCE</scope>
    <source>
        <strain evidence="11">IoA-00</strain>
    </source>
</reference>
<evidence type="ECO:0000256" key="7">
    <source>
        <dbReference type="PROSITE-ProRule" id="PRU00076"/>
    </source>
</evidence>
<keyword evidence="4 10" id="KW-0472">Membrane</keyword>
<keyword evidence="5 7" id="KW-1015">Disulfide bond</keyword>
<dbReference type="SMART" id="SM00608">
    <property type="entry name" value="ACR"/>
    <property type="match status" value="1"/>
</dbReference>
<dbReference type="PROSITE" id="PS50215">
    <property type="entry name" value="ADAM_MEPRO"/>
    <property type="match status" value="1"/>
</dbReference>
<dbReference type="InterPro" id="IPR006586">
    <property type="entry name" value="ADAM_Cys-rich"/>
</dbReference>
<dbReference type="InterPro" id="IPR034027">
    <property type="entry name" value="Reprolysin_adamalysin"/>
</dbReference>
<dbReference type="PROSITE" id="PS01186">
    <property type="entry name" value="EGF_2"/>
    <property type="match status" value="1"/>
</dbReference>
<feature type="region of interest" description="Disordered" evidence="9">
    <location>
        <begin position="1133"/>
        <end position="1223"/>
    </location>
</feature>
<name>A0A7R8H1P8_LEPSM</name>
<dbReference type="InterPro" id="IPR018358">
    <property type="entry name" value="Disintegrin_CS"/>
</dbReference>
<evidence type="ECO:0000256" key="8">
    <source>
        <dbReference type="PROSITE-ProRule" id="PRU00276"/>
    </source>
</evidence>
<dbReference type="InterPro" id="IPR036436">
    <property type="entry name" value="Disintegrin_dom_sf"/>
</dbReference>
<feature type="compositionally biased region" description="Basic and acidic residues" evidence="9">
    <location>
        <begin position="1178"/>
        <end position="1197"/>
    </location>
</feature>
<feature type="region of interest" description="Disordered" evidence="9">
    <location>
        <begin position="992"/>
        <end position="1017"/>
    </location>
</feature>
<feature type="disulfide bond" evidence="6">
    <location>
        <begin position="525"/>
        <end position="545"/>
    </location>
</feature>
<dbReference type="PANTHER" id="PTHR11905">
    <property type="entry name" value="ADAM A DISINTEGRIN AND METALLOPROTEASE DOMAIN"/>
    <property type="match status" value="1"/>
</dbReference>
<comment type="caution">
    <text evidence="7">Lacks conserved residue(s) required for the propagation of feature annotation.</text>
</comment>
<dbReference type="PANTHER" id="PTHR11905:SF237">
    <property type="entry name" value="MIND-MELD, ISOFORM J"/>
    <property type="match status" value="1"/>
</dbReference>
<dbReference type="Gene3D" id="2.10.25.10">
    <property type="entry name" value="Laminin"/>
    <property type="match status" value="1"/>
</dbReference>
<feature type="binding site" evidence="8">
    <location>
        <position position="391"/>
    </location>
    <ligand>
        <name>Zn(2+)</name>
        <dbReference type="ChEBI" id="CHEBI:29105"/>
        <note>catalytic</note>
    </ligand>
</feature>
<dbReference type="GO" id="GO:0006508">
    <property type="term" value="P:proteolysis"/>
    <property type="evidence" value="ECO:0007669"/>
    <property type="project" value="InterPro"/>
</dbReference>
<dbReference type="GO" id="GO:0046872">
    <property type="term" value="F:metal ion binding"/>
    <property type="evidence" value="ECO:0007669"/>
    <property type="project" value="UniProtKB-KW"/>
</dbReference>
<evidence type="ECO:0000256" key="3">
    <source>
        <dbReference type="ARBA" id="ARBA00022989"/>
    </source>
</evidence>